<comment type="caution">
    <text evidence="3">The sequence shown here is derived from an EMBL/GenBank/DDBJ whole genome shotgun (WGS) entry which is preliminary data.</text>
</comment>
<evidence type="ECO:0000313" key="3">
    <source>
        <dbReference type="EMBL" id="KAF0898655.1"/>
    </source>
</evidence>
<evidence type="ECO:0000259" key="2">
    <source>
        <dbReference type="SMART" id="SM00256"/>
    </source>
</evidence>
<dbReference type="InterPro" id="IPR001810">
    <property type="entry name" value="F-box_dom"/>
</dbReference>
<dbReference type="Gene3D" id="3.80.10.10">
    <property type="entry name" value="Ribonuclease Inhibitor"/>
    <property type="match status" value="1"/>
</dbReference>
<feature type="compositionally biased region" description="Low complexity" evidence="1">
    <location>
        <begin position="1"/>
        <end position="10"/>
    </location>
</feature>
<keyword evidence="4" id="KW-1185">Reference proteome</keyword>
<dbReference type="SUPFAM" id="SSF81383">
    <property type="entry name" value="F-box domain"/>
    <property type="match status" value="1"/>
</dbReference>
<dbReference type="PANTHER" id="PTHR31900:SF27">
    <property type="entry name" value="FBD DOMAIN-CONTAINING PROTEIN"/>
    <property type="match status" value="1"/>
</dbReference>
<dbReference type="InterPro" id="IPR055411">
    <property type="entry name" value="LRR_FXL15/At3g58940/PEG3-like"/>
</dbReference>
<dbReference type="EMBL" id="SPHZ02000009">
    <property type="protein sequence ID" value="KAF0898655.1"/>
    <property type="molecule type" value="Genomic_DNA"/>
</dbReference>
<name>A0A6G1CDG1_9ORYZ</name>
<evidence type="ECO:0000256" key="1">
    <source>
        <dbReference type="SAM" id="MobiDB-lite"/>
    </source>
</evidence>
<dbReference type="PANTHER" id="PTHR31900">
    <property type="entry name" value="F-BOX/RNI SUPERFAMILY PROTEIN-RELATED"/>
    <property type="match status" value="1"/>
</dbReference>
<dbReference type="InterPro" id="IPR050232">
    <property type="entry name" value="FBL13/AtMIF1-like"/>
</dbReference>
<reference evidence="3 4" key="1">
    <citation type="submission" date="2019-11" db="EMBL/GenBank/DDBJ databases">
        <title>Whole genome sequence of Oryza granulata.</title>
        <authorList>
            <person name="Li W."/>
        </authorList>
    </citation>
    <scope>NUCLEOTIDE SEQUENCE [LARGE SCALE GENOMIC DNA]</scope>
    <source>
        <strain evidence="4">cv. Menghai</strain>
        <tissue evidence="3">Leaf</tissue>
    </source>
</reference>
<feature type="domain" description="F-box" evidence="2">
    <location>
        <begin position="30"/>
        <end position="69"/>
    </location>
</feature>
<dbReference type="Pfam" id="PF00646">
    <property type="entry name" value="F-box"/>
    <property type="match status" value="1"/>
</dbReference>
<dbReference type="OrthoDB" id="658578at2759"/>
<dbReference type="SMART" id="SM00256">
    <property type="entry name" value="FBOX"/>
    <property type="match status" value="1"/>
</dbReference>
<dbReference type="InterPro" id="IPR032675">
    <property type="entry name" value="LRR_dom_sf"/>
</dbReference>
<organism evidence="3 4">
    <name type="scientific">Oryza meyeriana var. granulata</name>
    <dbReference type="NCBI Taxonomy" id="110450"/>
    <lineage>
        <taxon>Eukaryota</taxon>
        <taxon>Viridiplantae</taxon>
        <taxon>Streptophyta</taxon>
        <taxon>Embryophyta</taxon>
        <taxon>Tracheophyta</taxon>
        <taxon>Spermatophyta</taxon>
        <taxon>Magnoliopsida</taxon>
        <taxon>Liliopsida</taxon>
        <taxon>Poales</taxon>
        <taxon>Poaceae</taxon>
        <taxon>BOP clade</taxon>
        <taxon>Oryzoideae</taxon>
        <taxon>Oryzeae</taxon>
        <taxon>Oryzinae</taxon>
        <taxon>Oryza</taxon>
        <taxon>Oryza meyeriana</taxon>
    </lineage>
</organism>
<gene>
    <name evidence="3" type="ORF">E2562_009165</name>
</gene>
<accession>A0A6G1CDG1</accession>
<feature type="region of interest" description="Disordered" evidence="1">
    <location>
        <begin position="1"/>
        <end position="20"/>
    </location>
</feature>
<proteinExistence type="predicted"/>
<dbReference type="AlphaFoldDB" id="A0A6G1CDG1"/>
<sequence>MASSGSSSPSPKRRRVGEAPAAGTDKLLSLPTEILDIILARIPFKHLVRTCCLSRAWRRRWESVPFLDIELSPGSSARVLWRCAAPVHGFRTVADVRRRNIYRAARWLRALARKRVRELTLQFKPSSEISRPNRLLGPALFSCTALVRLHLENCNMPPAPQGFSGFPKLVWLTLDNITLPFKGGGAQLERLIAAATRLAVLELPAVFTSATSDPGDIETWAIRAPNLRELFIIMPSAEDNGCRFAEELPLLEKAYIVIDCLLGTQDFLDAFRRIATVNKLGFVSLYQSNNNLEGITWKFENLRDAHLNTNFGKQSSVLSVVSLLKFAPDIEHLYIMADDTEWLEEDKIDEDSLNTEISGDLFARLKYVSLIGGVKYFSNQMCFMKFLLSKARSLQIFAVTFVYDDERKEWYVKACRELMECQKASPQVVFIPKLSYKPQQTAGL</sequence>
<dbReference type="SUPFAM" id="SSF52047">
    <property type="entry name" value="RNI-like"/>
    <property type="match status" value="1"/>
</dbReference>
<dbReference type="InterPro" id="IPR036047">
    <property type="entry name" value="F-box-like_dom_sf"/>
</dbReference>
<dbReference type="Pfam" id="PF24758">
    <property type="entry name" value="LRR_At5g56370"/>
    <property type="match status" value="1"/>
</dbReference>
<protein>
    <recommendedName>
        <fullName evidence="2">F-box domain-containing protein</fullName>
    </recommendedName>
</protein>
<evidence type="ECO:0000313" key="4">
    <source>
        <dbReference type="Proteomes" id="UP000479710"/>
    </source>
</evidence>
<dbReference type="Proteomes" id="UP000479710">
    <property type="component" value="Unassembled WGS sequence"/>
</dbReference>